<evidence type="ECO:0000313" key="1">
    <source>
        <dbReference type="EMBL" id="GAI17891.1"/>
    </source>
</evidence>
<dbReference type="EMBL" id="BARV01004416">
    <property type="protein sequence ID" value="GAI17891.1"/>
    <property type="molecule type" value="Genomic_DNA"/>
</dbReference>
<name>X1MII5_9ZZZZ</name>
<accession>X1MII5</accession>
<gene>
    <name evidence="1" type="ORF">S06H3_09833</name>
</gene>
<organism evidence="1">
    <name type="scientific">marine sediment metagenome</name>
    <dbReference type="NCBI Taxonomy" id="412755"/>
    <lineage>
        <taxon>unclassified sequences</taxon>
        <taxon>metagenomes</taxon>
        <taxon>ecological metagenomes</taxon>
    </lineage>
</organism>
<protein>
    <submittedName>
        <fullName evidence="1">Uncharacterized protein</fullName>
    </submittedName>
</protein>
<reference evidence="1" key="1">
    <citation type="journal article" date="2014" name="Front. Microbiol.">
        <title>High frequency of phylogenetically diverse reductive dehalogenase-homologous genes in deep subseafloor sedimentary metagenomes.</title>
        <authorList>
            <person name="Kawai M."/>
            <person name="Futagami T."/>
            <person name="Toyoda A."/>
            <person name="Takaki Y."/>
            <person name="Nishi S."/>
            <person name="Hori S."/>
            <person name="Arai W."/>
            <person name="Tsubouchi T."/>
            <person name="Morono Y."/>
            <person name="Uchiyama I."/>
            <person name="Ito T."/>
            <person name="Fujiyama A."/>
            <person name="Inagaki F."/>
            <person name="Takami H."/>
        </authorList>
    </citation>
    <scope>NUCLEOTIDE SEQUENCE</scope>
    <source>
        <strain evidence="1">Expedition CK06-06</strain>
    </source>
</reference>
<dbReference type="AlphaFoldDB" id="X1MII5"/>
<comment type="caution">
    <text evidence="1">The sequence shown here is derived from an EMBL/GenBank/DDBJ whole genome shotgun (WGS) entry which is preliminary data.</text>
</comment>
<proteinExistence type="predicted"/>
<sequence length="92" mass="10059">MTSWAKTIGTTIDIRTISADPARLSFAVFNKHATATLYIKEGREVSAENGIPVYAKGNVSLSYIEDGETVREVWSMVSDTVDTPMVVFEGSK</sequence>